<accession>A0A9D1SGH5</accession>
<dbReference type="InterPro" id="IPR003156">
    <property type="entry name" value="DHHA1_dom"/>
</dbReference>
<dbReference type="GO" id="GO:0003676">
    <property type="term" value="F:nucleic acid binding"/>
    <property type="evidence" value="ECO:0007669"/>
    <property type="project" value="InterPro"/>
</dbReference>
<dbReference type="Proteomes" id="UP000824081">
    <property type="component" value="Unassembled WGS sequence"/>
</dbReference>
<dbReference type="Gene3D" id="3.10.310.30">
    <property type="match status" value="1"/>
</dbReference>
<feature type="domain" description="DHHA1" evidence="7">
    <location>
        <begin position="340"/>
        <end position="432"/>
    </location>
</feature>
<dbReference type="GO" id="GO:0008409">
    <property type="term" value="F:5'-3' exonuclease activity"/>
    <property type="evidence" value="ECO:0007669"/>
    <property type="project" value="InterPro"/>
</dbReference>
<dbReference type="NCBIfam" id="TIGR00644">
    <property type="entry name" value="recJ"/>
    <property type="match status" value="1"/>
</dbReference>
<keyword evidence="4" id="KW-0378">Hydrolase</keyword>
<comment type="similarity">
    <text evidence="1">Belongs to the RecJ family.</text>
</comment>
<name>A0A9D1SGH5_9FIRM</name>
<dbReference type="Pfam" id="PF01368">
    <property type="entry name" value="DHH"/>
    <property type="match status" value="1"/>
</dbReference>
<feature type="domain" description="DDH" evidence="6">
    <location>
        <begin position="83"/>
        <end position="223"/>
    </location>
</feature>
<evidence type="ECO:0000313" key="9">
    <source>
        <dbReference type="EMBL" id="HIU58807.1"/>
    </source>
</evidence>
<dbReference type="PANTHER" id="PTHR30255:SF2">
    <property type="entry name" value="SINGLE-STRANDED-DNA-SPECIFIC EXONUCLEASE RECJ"/>
    <property type="match status" value="1"/>
</dbReference>
<keyword evidence="3" id="KW-0540">Nuclease</keyword>
<dbReference type="InterPro" id="IPR038763">
    <property type="entry name" value="DHH_sf"/>
</dbReference>
<dbReference type="Pfam" id="PF17768">
    <property type="entry name" value="RecJ_OB"/>
    <property type="match status" value="1"/>
</dbReference>
<dbReference type="Gene3D" id="3.90.1640.30">
    <property type="match status" value="1"/>
</dbReference>
<dbReference type="Pfam" id="PF02272">
    <property type="entry name" value="DHHA1"/>
    <property type="match status" value="1"/>
</dbReference>
<reference evidence="9" key="2">
    <citation type="journal article" date="2021" name="PeerJ">
        <title>Extensive microbial diversity within the chicken gut microbiome revealed by metagenomics and culture.</title>
        <authorList>
            <person name="Gilroy R."/>
            <person name="Ravi A."/>
            <person name="Getino M."/>
            <person name="Pursley I."/>
            <person name="Horton D.L."/>
            <person name="Alikhan N.F."/>
            <person name="Baker D."/>
            <person name="Gharbi K."/>
            <person name="Hall N."/>
            <person name="Watson M."/>
            <person name="Adriaenssens E.M."/>
            <person name="Foster-Nyarko E."/>
            <person name="Jarju S."/>
            <person name="Secka A."/>
            <person name="Antonio M."/>
            <person name="Oren A."/>
            <person name="Chaudhuri R.R."/>
            <person name="La Ragione R."/>
            <person name="Hildebrand F."/>
            <person name="Pallen M.J."/>
        </authorList>
    </citation>
    <scope>NUCLEOTIDE SEQUENCE</scope>
    <source>
        <strain evidence="9">11687</strain>
    </source>
</reference>
<gene>
    <name evidence="9" type="primary">recJ</name>
    <name evidence="9" type="ORF">IAC57_01770</name>
</gene>
<dbReference type="EMBL" id="DVMZ01000052">
    <property type="protein sequence ID" value="HIU58807.1"/>
    <property type="molecule type" value="Genomic_DNA"/>
</dbReference>
<evidence type="ECO:0000256" key="4">
    <source>
        <dbReference type="ARBA" id="ARBA00022801"/>
    </source>
</evidence>
<dbReference type="AlphaFoldDB" id="A0A9D1SGH5"/>
<organism evidence="9 10">
    <name type="scientific">Candidatus Scatosoma pullistercoris</name>
    <dbReference type="NCBI Taxonomy" id="2840934"/>
    <lineage>
        <taxon>Bacteria</taxon>
        <taxon>Bacillati</taxon>
        <taxon>Bacillota</taxon>
        <taxon>Clostridia</taxon>
        <taxon>Candidatus Scatosoma</taxon>
    </lineage>
</organism>
<evidence type="ECO:0000256" key="2">
    <source>
        <dbReference type="ARBA" id="ARBA00019841"/>
    </source>
</evidence>
<keyword evidence="5 9" id="KW-0269">Exonuclease</keyword>
<evidence type="ECO:0000256" key="5">
    <source>
        <dbReference type="ARBA" id="ARBA00022839"/>
    </source>
</evidence>
<feature type="domain" description="RecJ OB" evidence="8">
    <location>
        <begin position="454"/>
        <end position="546"/>
    </location>
</feature>
<sequence>MKKTVPEYIFTGEQLNTVSRLSRETGLTEHIVRILYARGVDTADAIRKFMHPSRKNFLSPFLMKGMKEAVELIEQARDEGRTVAVFGDYDADGVCASAIMYHALRDFGVEAEIYVPERADGYGLSMEAVDRIFEDCQPELFITVDCGISCAKEAQYIYELGADVIVTDHHELPETLPDCIVVNPKLQDDYPYDNLCGAGVAFKLACALLGEAAYRYLDFAALATVADSVPLLGENRDIVTEGLRLINTRPRSCFSALLGKTYDNVTAQNLAFTIAPRINAAGRMGDARSAFRLFASDDKGEILELAAKLCAYNAERQKYCDELYASAKAKLREKGAYGNIIMLADEGWSTGFVGIVAARLAEEYNRPAILFVQNGELMKGSARSIDSVNIYTALRSCSEYIEEFGGHAQAAGINLKAENFDALEAALDAEIARTHTPEDFEQRIFVSEEIGEPFSEKFARELEMMEPYGVGHRRPLFSITAEKCFARPLKFMSPHLSVKSDFIDLIYFSGSRNLRLVESDVRKKFIFEVEISRFRGRESVRGLVRDLLYDGRTGREVAERIFSNAVARAYARDVAVDIVRLTTEETKALIDKKRRECAYGLCVVASDRRTLGFYDNLGELGCDLFYPSSRSLANALIVSPAADADLGGFRDIVFLDTPSDFNLAELEGRQVFVNGDICGYKMFSGLDTRRESLLEIFSALRREAASLNGDTAEELAVACGALGFDSREFVFALNVFSDLGLVAFSEGKLVVYRGVKAELKDSVIYRRIQRLQEE</sequence>
<dbReference type="PANTHER" id="PTHR30255">
    <property type="entry name" value="SINGLE-STRANDED-DNA-SPECIFIC EXONUCLEASE RECJ"/>
    <property type="match status" value="1"/>
</dbReference>
<proteinExistence type="inferred from homology"/>
<evidence type="ECO:0000256" key="3">
    <source>
        <dbReference type="ARBA" id="ARBA00022722"/>
    </source>
</evidence>
<reference evidence="9" key="1">
    <citation type="submission" date="2020-10" db="EMBL/GenBank/DDBJ databases">
        <authorList>
            <person name="Gilroy R."/>
        </authorList>
    </citation>
    <scope>NUCLEOTIDE SEQUENCE</scope>
    <source>
        <strain evidence="9">11687</strain>
    </source>
</reference>
<evidence type="ECO:0000259" key="7">
    <source>
        <dbReference type="Pfam" id="PF02272"/>
    </source>
</evidence>
<evidence type="ECO:0000259" key="8">
    <source>
        <dbReference type="Pfam" id="PF17768"/>
    </source>
</evidence>
<protein>
    <recommendedName>
        <fullName evidence="2">Single-stranded-DNA-specific exonuclease RecJ</fullName>
    </recommendedName>
</protein>
<evidence type="ECO:0000259" key="6">
    <source>
        <dbReference type="Pfam" id="PF01368"/>
    </source>
</evidence>
<dbReference type="InterPro" id="IPR051673">
    <property type="entry name" value="SSDNA_exonuclease_RecJ"/>
</dbReference>
<dbReference type="SUPFAM" id="SSF64182">
    <property type="entry name" value="DHH phosphoesterases"/>
    <property type="match status" value="1"/>
</dbReference>
<evidence type="ECO:0000313" key="10">
    <source>
        <dbReference type="Proteomes" id="UP000824081"/>
    </source>
</evidence>
<dbReference type="InterPro" id="IPR041122">
    <property type="entry name" value="RecJ_OB"/>
</dbReference>
<comment type="caution">
    <text evidence="9">The sequence shown here is derived from an EMBL/GenBank/DDBJ whole genome shotgun (WGS) entry which is preliminary data.</text>
</comment>
<evidence type="ECO:0000256" key="1">
    <source>
        <dbReference type="ARBA" id="ARBA00005915"/>
    </source>
</evidence>
<dbReference type="InterPro" id="IPR004610">
    <property type="entry name" value="RecJ"/>
</dbReference>
<dbReference type="GO" id="GO:0006310">
    <property type="term" value="P:DNA recombination"/>
    <property type="evidence" value="ECO:0007669"/>
    <property type="project" value="InterPro"/>
</dbReference>
<dbReference type="InterPro" id="IPR001667">
    <property type="entry name" value="DDH_dom"/>
</dbReference>
<dbReference type="GO" id="GO:0006281">
    <property type="term" value="P:DNA repair"/>
    <property type="evidence" value="ECO:0007669"/>
    <property type="project" value="InterPro"/>
</dbReference>